<dbReference type="InterPro" id="IPR005230">
    <property type="entry name" value="TraB_bac"/>
</dbReference>
<dbReference type="GeneID" id="79950361"/>
<keyword evidence="1" id="KW-1133">Transmembrane helix</keyword>
<protein>
    <submittedName>
        <fullName evidence="2">TraB/GumN family protein</fullName>
    </submittedName>
</protein>
<dbReference type="KEGG" id="manq:L1994_08145"/>
<name>A0AAF0JL04_9EURY</name>
<feature type="transmembrane region" description="Helical" evidence="1">
    <location>
        <begin position="264"/>
        <end position="286"/>
    </location>
</feature>
<dbReference type="PANTHER" id="PTHR21530">
    <property type="entry name" value="PHEROMONE SHUTDOWN PROTEIN"/>
    <property type="match status" value="1"/>
</dbReference>
<feature type="transmembrane region" description="Helical" evidence="1">
    <location>
        <begin position="292"/>
        <end position="317"/>
    </location>
</feature>
<dbReference type="Proteomes" id="UP001218895">
    <property type="component" value="Chromosome"/>
</dbReference>
<dbReference type="RefSeq" id="WP_278098953.1">
    <property type="nucleotide sequence ID" value="NZ_CP091092.1"/>
</dbReference>
<dbReference type="CDD" id="cd14726">
    <property type="entry name" value="TraB_PrgY-like"/>
    <property type="match status" value="1"/>
</dbReference>
<dbReference type="Pfam" id="PF01963">
    <property type="entry name" value="TraB_PrgY_gumN"/>
    <property type="match status" value="1"/>
</dbReference>
<feature type="transmembrane region" description="Helical" evidence="1">
    <location>
        <begin position="236"/>
        <end position="257"/>
    </location>
</feature>
<accession>A0AAF0JL04</accession>
<dbReference type="EMBL" id="CP091092">
    <property type="protein sequence ID" value="WFN36114.1"/>
    <property type="molecule type" value="Genomic_DNA"/>
</dbReference>
<sequence length="401" mass="43769">MSEIHLVGTAHVSKNSVEEVRRAIDEFSPDVIAIELDRGRYAAIKKQGKAPEVDDILKGGNFSEILMQWMLAYIQRKIGMNVGVEPGSEMIAAIEEAEARNIPIALADRDIRITLSRFWQGMSLWEKMKLIGALAGTIAGRGGDEEIDIENLANDKDLVEMAIEEFHKFSPNGARALIDERDAYLAHSLLRLSKGNEKVLGVVGAGHVKGITGYFKEPSTLPPFDSLITNPKTLPWKYIIGGAFIAMFAFLLILIGFSGVGIEVLIWAMIYWVLINGILAGAFTIIAGGHPLSALTAFCVSWLTSLNPLLAAGWFAAITEAKIRKPKTSDFQKIIEAETFTEMRKVSLFKVVLVAALANVGSTLGTIAYFIFIFPILGIDPTVVLSDGFSNLIGYLGSFFS</sequence>
<keyword evidence="1" id="KW-0472">Membrane</keyword>
<organism evidence="2 3">
    <name type="scientific">Methanomicrobium antiquum</name>
    <dbReference type="NCBI Taxonomy" id="487686"/>
    <lineage>
        <taxon>Archaea</taxon>
        <taxon>Methanobacteriati</taxon>
        <taxon>Methanobacteriota</taxon>
        <taxon>Stenosarchaea group</taxon>
        <taxon>Methanomicrobia</taxon>
        <taxon>Methanomicrobiales</taxon>
        <taxon>Methanomicrobiaceae</taxon>
        <taxon>Methanomicrobium</taxon>
    </lineage>
</organism>
<dbReference type="NCBIfam" id="TIGR00261">
    <property type="entry name" value="traB"/>
    <property type="match status" value="1"/>
</dbReference>
<evidence type="ECO:0000313" key="2">
    <source>
        <dbReference type="EMBL" id="WFN36114.1"/>
    </source>
</evidence>
<evidence type="ECO:0000313" key="3">
    <source>
        <dbReference type="Proteomes" id="UP001218895"/>
    </source>
</evidence>
<evidence type="ECO:0000256" key="1">
    <source>
        <dbReference type="SAM" id="Phobius"/>
    </source>
</evidence>
<keyword evidence="3" id="KW-1185">Reference proteome</keyword>
<feature type="transmembrane region" description="Helical" evidence="1">
    <location>
        <begin position="351"/>
        <end position="377"/>
    </location>
</feature>
<keyword evidence="1" id="KW-0812">Transmembrane</keyword>
<proteinExistence type="predicted"/>
<gene>
    <name evidence="2" type="ORF">L1994_08145</name>
</gene>
<dbReference type="InterPro" id="IPR046345">
    <property type="entry name" value="TraB_PrgY-like"/>
</dbReference>
<dbReference type="InterPro" id="IPR002816">
    <property type="entry name" value="TraB/PrgY/GumN_fam"/>
</dbReference>
<dbReference type="AlphaFoldDB" id="A0AAF0JL04"/>
<reference evidence="2" key="1">
    <citation type="submission" date="2022-01" db="EMBL/GenBank/DDBJ databases">
        <title>Complete genome of Methanomicrobium antiquum DSM 21220.</title>
        <authorList>
            <person name="Chen S.-C."/>
            <person name="You Y.-T."/>
            <person name="Zhou Y.-Z."/>
            <person name="Lai M.-C."/>
        </authorList>
    </citation>
    <scope>NUCLEOTIDE SEQUENCE</scope>
    <source>
        <strain evidence="2">DSM 21220</strain>
    </source>
</reference>
<dbReference type="PANTHER" id="PTHR21530:SF7">
    <property type="entry name" value="TRAB DOMAIN-CONTAINING PROTEIN"/>
    <property type="match status" value="1"/>
</dbReference>